<dbReference type="AlphaFoldDB" id="A0A3D8T5B8"/>
<keyword evidence="2" id="KW-1133">Transmembrane helix</keyword>
<organism evidence="3 4">
    <name type="scientific">Aspergillus mulundensis</name>
    <dbReference type="NCBI Taxonomy" id="1810919"/>
    <lineage>
        <taxon>Eukaryota</taxon>
        <taxon>Fungi</taxon>
        <taxon>Dikarya</taxon>
        <taxon>Ascomycota</taxon>
        <taxon>Pezizomycotina</taxon>
        <taxon>Eurotiomycetes</taxon>
        <taxon>Eurotiomycetidae</taxon>
        <taxon>Eurotiales</taxon>
        <taxon>Aspergillaceae</taxon>
        <taxon>Aspergillus</taxon>
        <taxon>Aspergillus subgen. Nidulantes</taxon>
    </lineage>
</organism>
<protein>
    <recommendedName>
        <fullName evidence="5">Chitin synthesis regulation, Congo red resistance, RCR protein</fullName>
    </recommendedName>
</protein>
<feature type="transmembrane region" description="Helical" evidence="2">
    <location>
        <begin position="28"/>
        <end position="50"/>
    </location>
</feature>
<dbReference type="Pfam" id="PF12273">
    <property type="entry name" value="RCR"/>
    <property type="match status" value="1"/>
</dbReference>
<evidence type="ECO:0008006" key="5">
    <source>
        <dbReference type="Google" id="ProtNLM"/>
    </source>
</evidence>
<feature type="compositionally biased region" description="Pro residues" evidence="1">
    <location>
        <begin position="132"/>
        <end position="141"/>
    </location>
</feature>
<keyword evidence="2" id="KW-0472">Membrane</keyword>
<dbReference type="InterPro" id="IPR020999">
    <property type="entry name" value="Chitin_synth_reg_RCR"/>
</dbReference>
<dbReference type="STRING" id="1810919.A0A3D8T5B8"/>
<sequence length="148" mass="16460">MGVLVARDCWRDAFGRVRCDRWHEWGRWVAFGVIVGVALIAFFALSCFNARRRRSRGLRPYAGTAWMAPPPPYHPQSHQDPYNQPPPPPQYTQSPGYAPSPGPHGYFGGQQSGIELQQPPNAHHYGGERVYQPPPGPPPPGVQQNGKP</sequence>
<name>A0A3D8T5B8_9EURO</name>
<accession>A0A3D8T5B8</accession>
<dbReference type="OrthoDB" id="3556830at2759"/>
<evidence type="ECO:0000256" key="1">
    <source>
        <dbReference type="SAM" id="MobiDB-lite"/>
    </source>
</evidence>
<dbReference type="PANTHER" id="PTHR28187">
    <property type="entry name" value="PROTEIN RCR1-RELATED"/>
    <property type="match status" value="1"/>
</dbReference>
<keyword evidence="4" id="KW-1185">Reference proteome</keyword>
<proteinExistence type="predicted"/>
<dbReference type="Proteomes" id="UP000256690">
    <property type="component" value="Unassembled WGS sequence"/>
</dbReference>
<dbReference type="GeneID" id="38111432"/>
<dbReference type="RefSeq" id="XP_026608923.1">
    <property type="nucleotide sequence ID" value="XM_026743078.1"/>
</dbReference>
<dbReference type="GO" id="GO:0016192">
    <property type="term" value="P:vesicle-mediated transport"/>
    <property type="evidence" value="ECO:0007669"/>
    <property type="project" value="TreeGrafter"/>
</dbReference>
<reference evidence="3 4" key="1">
    <citation type="journal article" date="2018" name="IMA Fungus">
        <title>IMA Genome-F 9: Draft genome sequence of Annulohypoxylon stygium, Aspergillus mulundensis, Berkeleyomyces basicola (syn. Thielaviopsis basicola), Ceratocystis smalleyi, two Cercospora beticola strains, Coleophoma cylindrospora, Fusarium fracticaudum, Phialophora cf. hyalina, and Morchella septimelata.</title>
        <authorList>
            <person name="Wingfield B.D."/>
            <person name="Bills G.F."/>
            <person name="Dong Y."/>
            <person name="Huang W."/>
            <person name="Nel W.J."/>
            <person name="Swalarsk-Parry B.S."/>
            <person name="Vaghefi N."/>
            <person name="Wilken P.M."/>
            <person name="An Z."/>
            <person name="de Beer Z.W."/>
            <person name="De Vos L."/>
            <person name="Chen L."/>
            <person name="Duong T.A."/>
            <person name="Gao Y."/>
            <person name="Hammerbacher A."/>
            <person name="Kikkert J.R."/>
            <person name="Li Y."/>
            <person name="Li H."/>
            <person name="Li K."/>
            <person name="Li Q."/>
            <person name="Liu X."/>
            <person name="Ma X."/>
            <person name="Naidoo K."/>
            <person name="Pethybridge S.J."/>
            <person name="Sun J."/>
            <person name="Steenkamp E.T."/>
            <person name="van der Nest M.A."/>
            <person name="van Wyk S."/>
            <person name="Wingfield M.J."/>
            <person name="Xiong C."/>
            <person name="Yue Q."/>
            <person name="Zhang X."/>
        </authorList>
    </citation>
    <scope>NUCLEOTIDE SEQUENCE [LARGE SCALE GENOMIC DNA]</scope>
    <source>
        <strain evidence="3 4">DSM 5745</strain>
    </source>
</reference>
<comment type="caution">
    <text evidence="3">The sequence shown here is derived from an EMBL/GenBank/DDBJ whole genome shotgun (WGS) entry which is preliminary data.</text>
</comment>
<evidence type="ECO:0000256" key="2">
    <source>
        <dbReference type="SAM" id="Phobius"/>
    </source>
</evidence>
<feature type="region of interest" description="Disordered" evidence="1">
    <location>
        <begin position="62"/>
        <end position="148"/>
    </location>
</feature>
<keyword evidence="2" id="KW-0812">Transmembrane</keyword>
<dbReference type="EMBL" id="PVWQ01000001">
    <property type="protein sequence ID" value="RDW93740.1"/>
    <property type="molecule type" value="Genomic_DNA"/>
</dbReference>
<evidence type="ECO:0000313" key="4">
    <source>
        <dbReference type="Proteomes" id="UP000256690"/>
    </source>
</evidence>
<gene>
    <name evidence="3" type="ORF">DSM5745_01062</name>
</gene>
<evidence type="ECO:0000313" key="3">
    <source>
        <dbReference type="EMBL" id="RDW93740.1"/>
    </source>
</evidence>
<dbReference type="PANTHER" id="PTHR28187:SF1">
    <property type="entry name" value="PROTEIN RCR1-RELATED"/>
    <property type="match status" value="1"/>
</dbReference>